<keyword evidence="2" id="KW-1133">Transmembrane helix</keyword>
<organism evidence="3 4">
    <name type="scientific">Nocardioides taihuensis</name>
    <dbReference type="NCBI Taxonomy" id="1835606"/>
    <lineage>
        <taxon>Bacteria</taxon>
        <taxon>Bacillati</taxon>
        <taxon>Actinomycetota</taxon>
        <taxon>Actinomycetes</taxon>
        <taxon>Propionibacteriales</taxon>
        <taxon>Nocardioidaceae</taxon>
        <taxon>Nocardioides</taxon>
    </lineage>
</organism>
<keyword evidence="2" id="KW-0812">Transmembrane</keyword>
<proteinExistence type="predicted"/>
<evidence type="ECO:0000313" key="4">
    <source>
        <dbReference type="Proteomes" id="UP001596087"/>
    </source>
</evidence>
<name>A0ABW0BIG0_9ACTN</name>
<feature type="transmembrane region" description="Helical" evidence="2">
    <location>
        <begin position="6"/>
        <end position="21"/>
    </location>
</feature>
<protein>
    <submittedName>
        <fullName evidence="3">Uncharacterized protein</fullName>
    </submittedName>
</protein>
<evidence type="ECO:0000256" key="1">
    <source>
        <dbReference type="SAM" id="MobiDB-lite"/>
    </source>
</evidence>
<evidence type="ECO:0000256" key="2">
    <source>
        <dbReference type="SAM" id="Phobius"/>
    </source>
</evidence>
<feature type="region of interest" description="Disordered" evidence="1">
    <location>
        <begin position="25"/>
        <end position="69"/>
    </location>
</feature>
<comment type="caution">
    <text evidence="3">The sequence shown here is derived from an EMBL/GenBank/DDBJ whole genome shotgun (WGS) entry which is preliminary data.</text>
</comment>
<keyword evidence="2" id="KW-0472">Membrane</keyword>
<keyword evidence="4" id="KW-1185">Reference proteome</keyword>
<reference evidence="4" key="1">
    <citation type="journal article" date="2019" name="Int. J. Syst. Evol. Microbiol.">
        <title>The Global Catalogue of Microorganisms (GCM) 10K type strain sequencing project: providing services to taxonomists for standard genome sequencing and annotation.</title>
        <authorList>
            <consortium name="The Broad Institute Genomics Platform"/>
            <consortium name="The Broad Institute Genome Sequencing Center for Infectious Disease"/>
            <person name="Wu L."/>
            <person name="Ma J."/>
        </authorList>
    </citation>
    <scope>NUCLEOTIDE SEQUENCE [LARGE SCALE GENOMIC DNA]</scope>
    <source>
        <strain evidence="4">DFY41</strain>
    </source>
</reference>
<evidence type="ECO:0000313" key="3">
    <source>
        <dbReference type="EMBL" id="MFC5176772.1"/>
    </source>
</evidence>
<dbReference type="RefSeq" id="WP_378589318.1">
    <property type="nucleotide sequence ID" value="NZ_JBHSKD010000008.1"/>
</dbReference>
<dbReference type="EMBL" id="JBHSKD010000008">
    <property type="protein sequence ID" value="MFC5176772.1"/>
    <property type="molecule type" value="Genomic_DNA"/>
</dbReference>
<sequence>MWYVIVFFAVAILAVVVWFVMRSRPRQKGPRPPVPHGVHNASRTPHGSPERRERARRRNQSKRDRRKRH</sequence>
<feature type="compositionally biased region" description="Basic residues" evidence="1">
    <location>
        <begin position="54"/>
        <end position="69"/>
    </location>
</feature>
<gene>
    <name evidence="3" type="ORF">ACFPGP_08810</name>
</gene>
<dbReference type="Proteomes" id="UP001596087">
    <property type="component" value="Unassembled WGS sequence"/>
</dbReference>
<accession>A0ABW0BIG0</accession>